<gene>
    <name evidence="1" type="ORF">UA74_19865</name>
</gene>
<accession>A0AAC9PTD0</accession>
<name>A0AAC9PTD0_9PSEU</name>
<protein>
    <submittedName>
        <fullName evidence="1">Uncharacterized protein</fullName>
    </submittedName>
</protein>
<dbReference type="Proteomes" id="UP000185511">
    <property type="component" value="Chromosome"/>
</dbReference>
<proteinExistence type="predicted"/>
<dbReference type="AlphaFoldDB" id="A0AAC9PTD0"/>
<dbReference type="KEGG" id="acad:UA74_19865"/>
<dbReference type="EMBL" id="CP016076">
    <property type="protein sequence ID" value="APU15998.1"/>
    <property type="molecule type" value="Genomic_DNA"/>
</dbReference>
<keyword evidence="2" id="KW-1185">Reference proteome</keyword>
<reference evidence="2" key="1">
    <citation type="submission" date="2016-06" db="EMBL/GenBank/DDBJ databases">
        <title>Complete genome sequence of Actinoalloteichus fjordicus DSM 46855 (=ADI127-17), type strain of the new species Actinoalloteichus fjordicus.</title>
        <authorList>
            <person name="Ruckert C."/>
            <person name="Nouioui I."/>
            <person name="Willmese J."/>
            <person name="van Wezel G."/>
            <person name="Klenk H.-P."/>
            <person name="Kalinowski J."/>
            <person name="Zotchev S.B."/>
        </authorList>
    </citation>
    <scope>NUCLEOTIDE SEQUENCE [LARGE SCALE GENOMIC DNA]</scope>
    <source>
        <strain evidence="2">ADI127-7</strain>
    </source>
</reference>
<sequence length="42" mass="4801">MRSRWWIFFAAALPVTAVWWGLSRSAHVQRGMRSPDGEQGQA</sequence>
<organism evidence="1 2">
    <name type="scientific">Actinoalloteichus fjordicus</name>
    <dbReference type="NCBI Taxonomy" id="1612552"/>
    <lineage>
        <taxon>Bacteria</taxon>
        <taxon>Bacillati</taxon>
        <taxon>Actinomycetota</taxon>
        <taxon>Actinomycetes</taxon>
        <taxon>Pseudonocardiales</taxon>
        <taxon>Pseudonocardiaceae</taxon>
        <taxon>Actinoalloteichus</taxon>
    </lineage>
</organism>
<dbReference type="RefSeq" id="WP_257787479.1">
    <property type="nucleotide sequence ID" value="NZ_CP016076.1"/>
</dbReference>
<evidence type="ECO:0000313" key="1">
    <source>
        <dbReference type="EMBL" id="APU15998.1"/>
    </source>
</evidence>
<evidence type="ECO:0000313" key="2">
    <source>
        <dbReference type="Proteomes" id="UP000185511"/>
    </source>
</evidence>